<accession>A0ABR4E0F3</accession>
<name>A0ABR4E0F3_9PEZI</name>
<keyword evidence="2" id="KW-1185">Reference proteome</keyword>
<reference evidence="1 2" key="1">
    <citation type="submission" date="2024-03" db="EMBL/GenBank/DDBJ databases">
        <title>A high-quality draft genome sequence of Diaporthe vaccinii, a causative agent of upright dieback and viscid rot disease in cranberry plants.</title>
        <authorList>
            <person name="Sarrasin M."/>
            <person name="Lang B.F."/>
            <person name="Burger G."/>
        </authorList>
    </citation>
    <scope>NUCLEOTIDE SEQUENCE [LARGE SCALE GENOMIC DNA]</scope>
    <source>
        <strain evidence="1 2">IS7</strain>
    </source>
</reference>
<protein>
    <submittedName>
        <fullName evidence="1">Uncharacterized protein</fullName>
    </submittedName>
</protein>
<dbReference type="EMBL" id="JBAWTH010000124">
    <property type="protein sequence ID" value="KAL2275911.1"/>
    <property type="molecule type" value="Genomic_DNA"/>
</dbReference>
<evidence type="ECO:0000313" key="2">
    <source>
        <dbReference type="Proteomes" id="UP001600888"/>
    </source>
</evidence>
<gene>
    <name evidence="1" type="ORF">FJTKL_01458</name>
</gene>
<proteinExistence type="predicted"/>
<comment type="caution">
    <text evidence="1">The sequence shown here is derived from an EMBL/GenBank/DDBJ whole genome shotgun (WGS) entry which is preliminary data.</text>
</comment>
<sequence>MATATMEKNQNPLKMLPYRTDHPTIKMTLDVEPSQRAIGKSACVVEDQAVLGSNSNLKVDGGRDIFR</sequence>
<dbReference type="Proteomes" id="UP001600888">
    <property type="component" value="Unassembled WGS sequence"/>
</dbReference>
<evidence type="ECO:0000313" key="1">
    <source>
        <dbReference type="EMBL" id="KAL2275911.1"/>
    </source>
</evidence>
<organism evidence="1 2">
    <name type="scientific">Diaporthe vaccinii</name>
    <dbReference type="NCBI Taxonomy" id="105482"/>
    <lineage>
        <taxon>Eukaryota</taxon>
        <taxon>Fungi</taxon>
        <taxon>Dikarya</taxon>
        <taxon>Ascomycota</taxon>
        <taxon>Pezizomycotina</taxon>
        <taxon>Sordariomycetes</taxon>
        <taxon>Sordariomycetidae</taxon>
        <taxon>Diaporthales</taxon>
        <taxon>Diaporthaceae</taxon>
        <taxon>Diaporthe</taxon>
        <taxon>Diaporthe eres species complex</taxon>
    </lineage>
</organism>